<feature type="transmembrane region" description="Helical" evidence="9">
    <location>
        <begin position="1710"/>
        <end position="1732"/>
    </location>
</feature>
<keyword evidence="2 9" id="KW-0812">Transmembrane</keyword>
<evidence type="ECO:0000256" key="3">
    <source>
        <dbReference type="ARBA" id="ARBA00022729"/>
    </source>
</evidence>
<sequence length="1847" mass="204936">MFPGHSTLFALLICAVLIPHTRAVCGDGVRGGDDCDDGNEVDGDGCSGACTIETGYECDPNSNPSMCASTCVGESALIVWSPPNRRYSGSNVLDPGKQYKVPNKEECARLCLSRHDCAVFEWKSPTDLCAMAGTSNLADNPETATFSGRKVCVEQCSAIDRPEEECYSFPCRIEWEWHMVPNFTGFHQHPFSCQDDALVGAKLIHVGSDAAWQYECCPQPNRTTLSDETEAWTDEIGASSWKVYVQMFNPDSPISCPDNSVLTGMHLKKLDGPTRTQWEYNCTDLTAYTQTQRDNIFCQWHSVATGAGHGSIFTPDSWRELEHAPLSCETHEALNFVNMTVDWQSGPESSFDVTFDYRCCSVTFFRDDNVFPHADTLPHPDTVPHPDTPSNGAASGRLLLLGGIRMRNCRIRFDTPVRYACYANWTSDQCMEAGDNYTWCGGGTASPPVVTTPPTEVTSPPTSPPSFIDNITDDDVGKIKEGDSLNDTEVGKAIDELLEEEEDAPPIDSVDAFADRLVRAIQVAAALKNASRDSSLPNGTEGDTKAQKRVIMRALLKDLNKVATERGRLGDVSSSGSEVLLSAATLATTIEAADEAETDEIDDTAMAVNTFASLVTVSRRAIAQTDNATPQEKAKALSGVGHYLDAAAGLFRQLNRTAKSLRAPNRRLSGDGATPTYNDMAWDIRNTTSQLGDSLVSRVALLEEGKRSVEVASAEGGTSMRVATRDQADEAMLSMGTAEQSVAVGFPSAVDSSTTNCGGQMNTAESVQLVWWSDDPFQYASSDEQQDPANVTTNNTLTRAAAQGTFTISGRRCGSDMQLRASAGGEPFRIFLPRPPSHQLRRSLQQTANGNMTVVVEDACGFWNDTTTQWDTQGCRVNEVLSNSSTLCCECDHLTDFGSVFRSVIVDSSIADVLGGADESLKRIGDITAIVQNVAGIFVFIMIAIHLVCLAVSIYFDCKHPITNEILLDIWMTDPLLVSVRKTFASWHRFASFYAAHRMLDTLRSALEDSINRVNLVLPLFVLLRCLRAHARAQRTRLQKGIHQCSRRAYHPFWCDFLVCRIVGGCWLFCKRREPTVHLQELRTLRQVRQELLHEPPKQRPREDSLVAIEQAKPPVVSNMPSSTDKKPWSDGARVRRFSLSTALTGHQADTAQTDSKSLRYRVQEALPSLTDFIKYAFVKKQQENSPSSRFEVKKTATDLSVSGPLPKQDPNWSVMPQSPLSLAGDEPSGTYGASSPARRRASVQSVDSQVSEDHKSENEERGPQQGPRGLSFAPSVGAQMDARGMQIFQQLMREEKRNTVNLVKSGVLKEALRQRLLLELQRQQAGAVLIQRHWRALLTRKKGQKASTQLKEGEQVPDIEDTPSAKLFGRPQKKGTIEMEDERQGQMQPEEGEEEVPQDERKHRKGFEDVAAPASDSAQSPASLTSRFQTMVDSEGSPTHTNTQEEEDEEDDNADDLSPKLQKGQTIPIADALGHQQQREVKLMVDDGKKRPAHKVMQGKAAAPRRKSVTELWGDLNIEVDMMVTRTMRRVEYIEWGPTKMFKEVVRRDHPIMKLFILNPAYTAVQRVFFFGSISLGILTMCAVFFDRTRMTGEGTENVLLSFQTSDIAWKLTLRQIAVLIWSIILAKPVPIVLILLFRKTVPHIRPSPTRIADYDVPAGKSFFLAKRTSTSFAKSGRRIAEITGRHSGHFPLEKKTAVLTRWRVKARIGVAIALIYWFVCASFLVLFAFSERLEQHDNRPSYIIYQDFVLACSVETLNTFILQPIINFILLSLLLMAILRIGFCDWIVWMMPHWFDFTHVHAVSLHELTIQLQAITDTQELTRGILGFAGLNIDSIGFVQDVFSF</sequence>
<feature type="compositionally biased region" description="Acidic residues" evidence="8">
    <location>
        <begin position="1445"/>
        <end position="1456"/>
    </location>
</feature>
<keyword evidence="13" id="KW-1185">Reference proteome</keyword>
<evidence type="ECO:0000313" key="12">
    <source>
        <dbReference type="EMBL" id="CEM06651.1"/>
    </source>
</evidence>
<evidence type="ECO:0000256" key="6">
    <source>
        <dbReference type="ARBA" id="ARBA00023136"/>
    </source>
</evidence>
<feature type="compositionally biased region" description="Basic and acidic residues" evidence="8">
    <location>
        <begin position="1252"/>
        <end position="1263"/>
    </location>
</feature>
<dbReference type="PANTHER" id="PTHR10877:SF194">
    <property type="entry name" value="LOCATION OF VULVA DEFECTIVE 1"/>
    <property type="match status" value="1"/>
</dbReference>
<organism evidence="12 13">
    <name type="scientific">Vitrella brassicaformis (strain CCMP3155)</name>
    <dbReference type="NCBI Taxonomy" id="1169540"/>
    <lineage>
        <taxon>Eukaryota</taxon>
        <taxon>Sar</taxon>
        <taxon>Alveolata</taxon>
        <taxon>Colpodellida</taxon>
        <taxon>Vitrellaceae</taxon>
        <taxon>Vitrella</taxon>
    </lineage>
</organism>
<dbReference type="GO" id="GO:0005262">
    <property type="term" value="F:calcium channel activity"/>
    <property type="evidence" value="ECO:0007669"/>
    <property type="project" value="TreeGrafter"/>
</dbReference>
<dbReference type="PhylomeDB" id="A0A0G4F467"/>
<dbReference type="InterPro" id="IPR051223">
    <property type="entry name" value="Polycystin"/>
</dbReference>
<keyword evidence="7" id="KW-1015">Disulfide bond</keyword>
<protein>
    <recommendedName>
        <fullName evidence="11">Apple domain-containing protein</fullName>
    </recommendedName>
</protein>
<name>A0A0G4F467_VITBC</name>
<evidence type="ECO:0000256" key="8">
    <source>
        <dbReference type="SAM" id="MobiDB-lite"/>
    </source>
</evidence>
<feature type="transmembrane region" description="Helical" evidence="9">
    <location>
        <begin position="934"/>
        <end position="956"/>
    </location>
</feature>
<feature type="region of interest" description="Disordered" evidence="8">
    <location>
        <begin position="1342"/>
        <end position="1406"/>
    </location>
</feature>
<evidence type="ECO:0000256" key="1">
    <source>
        <dbReference type="ARBA" id="ARBA00004370"/>
    </source>
</evidence>
<dbReference type="Gene3D" id="2.60.220.50">
    <property type="match status" value="1"/>
</dbReference>
<feature type="transmembrane region" description="Helical" evidence="9">
    <location>
        <begin position="1770"/>
        <end position="1791"/>
    </location>
</feature>
<evidence type="ECO:0000256" key="4">
    <source>
        <dbReference type="ARBA" id="ARBA00022737"/>
    </source>
</evidence>
<feature type="region of interest" description="Disordered" evidence="8">
    <location>
        <begin position="1432"/>
        <end position="1461"/>
    </location>
</feature>
<keyword evidence="3 10" id="KW-0732">Signal</keyword>
<reference evidence="12 13" key="1">
    <citation type="submission" date="2014-11" db="EMBL/GenBank/DDBJ databases">
        <authorList>
            <person name="Zhu J."/>
            <person name="Qi W."/>
            <person name="Song R."/>
        </authorList>
    </citation>
    <scope>NUCLEOTIDE SEQUENCE [LARGE SCALE GENOMIC DNA]</scope>
</reference>
<dbReference type="GO" id="GO:0050982">
    <property type="term" value="P:detection of mechanical stimulus"/>
    <property type="evidence" value="ECO:0007669"/>
    <property type="project" value="TreeGrafter"/>
</dbReference>
<evidence type="ECO:0000256" key="2">
    <source>
        <dbReference type="ARBA" id="ARBA00022692"/>
    </source>
</evidence>
<dbReference type="PROSITE" id="PS50948">
    <property type="entry name" value="PAN"/>
    <property type="match status" value="1"/>
</dbReference>
<feature type="domain" description="Apple" evidence="11">
    <location>
        <begin position="71"/>
        <end position="156"/>
    </location>
</feature>
<keyword evidence="5 9" id="KW-1133">Transmembrane helix</keyword>
<evidence type="ECO:0000256" key="5">
    <source>
        <dbReference type="ARBA" id="ARBA00022989"/>
    </source>
</evidence>
<evidence type="ECO:0000256" key="9">
    <source>
        <dbReference type="SAM" id="Phobius"/>
    </source>
</evidence>
<dbReference type="InterPro" id="IPR011936">
    <property type="entry name" value="Myxo_disulph_rpt"/>
</dbReference>
<evidence type="ECO:0000259" key="11">
    <source>
        <dbReference type="PROSITE" id="PS50948"/>
    </source>
</evidence>
<feature type="region of interest" description="Disordered" evidence="8">
    <location>
        <begin position="1201"/>
        <end position="1276"/>
    </location>
</feature>
<accession>A0A0G4F467</accession>
<proteinExistence type="predicted"/>
<dbReference type="InParanoid" id="A0A0G4F467"/>
<dbReference type="InterPro" id="IPR046338">
    <property type="entry name" value="GAIN_dom_sf"/>
</dbReference>
<dbReference type="PANTHER" id="PTHR10877">
    <property type="entry name" value="POLYCYSTIN FAMILY MEMBER"/>
    <property type="match status" value="1"/>
</dbReference>
<evidence type="ECO:0000256" key="10">
    <source>
        <dbReference type="SAM" id="SignalP"/>
    </source>
</evidence>
<feature type="compositionally biased region" description="Polar residues" evidence="8">
    <location>
        <begin position="1432"/>
        <end position="1443"/>
    </location>
</feature>
<dbReference type="InterPro" id="IPR003609">
    <property type="entry name" value="Pan_app"/>
</dbReference>
<dbReference type="VEuPathDB" id="CryptoDB:Vbra_5710"/>
<dbReference type="OrthoDB" id="10040049at2759"/>
<feature type="compositionally biased region" description="Polar residues" evidence="8">
    <location>
        <begin position="1211"/>
        <end position="1221"/>
    </location>
</feature>
<keyword evidence="4" id="KW-0677">Repeat</keyword>
<dbReference type="InterPro" id="IPR000203">
    <property type="entry name" value="GPS"/>
</dbReference>
<feature type="transmembrane region" description="Helical" evidence="9">
    <location>
        <begin position="1569"/>
        <end position="1587"/>
    </location>
</feature>
<dbReference type="Pfam" id="PF01825">
    <property type="entry name" value="GPS"/>
    <property type="match status" value="1"/>
</dbReference>
<gene>
    <name evidence="12" type="ORF">Vbra_5710</name>
</gene>
<feature type="transmembrane region" description="Helical" evidence="9">
    <location>
        <begin position="1618"/>
        <end position="1639"/>
    </location>
</feature>
<dbReference type="PROSITE" id="PS50096">
    <property type="entry name" value="IQ"/>
    <property type="match status" value="1"/>
</dbReference>
<evidence type="ECO:0000256" key="7">
    <source>
        <dbReference type="ARBA" id="ARBA00023157"/>
    </source>
</evidence>
<comment type="subcellular location">
    <subcellularLocation>
        <location evidence="1">Membrane</location>
    </subcellularLocation>
</comment>
<keyword evidence="6 9" id="KW-0472">Membrane</keyword>
<feature type="chain" id="PRO_5005188081" description="Apple domain-containing protein" evidence="10">
    <location>
        <begin position="24"/>
        <end position="1847"/>
    </location>
</feature>
<dbReference type="GO" id="GO:0016020">
    <property type="term" value="C:membrane"/>
    <property type="evidence" value="ECO:0007669"/>
    <property type="project" value="UniProtKB-SubCell"/>
</dbReference>
<evidence type="ECO:0000313" key="13">
    <source>
        <dbReference type="Proteomes" id="UP000041254"/>
    </source>
</evidence>
<dbReference type="Gene3D" id="3.50.4.10">
    <property type="entry name" value="Hepatocyte Growth Factor"/>
    <property type="match status" value="1"/>
</dbReference>
<dbReference type="EMBL" id="CDMY01000368">
    <property type="protein sequence ID" value="CEM06651.1"/>
    <property type="molecule type" value="Genomic_DNA"/>
</dbReference>
<dbReference type="NCBIfam" id="TIGR02232">
    <property type="entry name" value="myxo_disulf_rpt"/>
    <property type="match status" value="1"/>
</dbReference>
<feature type="signal peptide" evidence="10">
    <location>
        <begin position="1"/>
        <end position="23"/>
    </location>
</feature>
<dbReference type="Proteomes" id="UP000041254">
    <property type="component" value="Unassembled WGS sequence"/>
</dbReference>